<dbReference type="AlphaFoldDB" id="A0A507BWA1"/>
<dbReference type="EMBL" id="QEAO01000045">
    <property type="protein sequence ID" value="TPX31401.1"/>
    <property type="molecule type" value="Genomic_DNA"/>
</dbReference>
<dbReference type="Pfam" id="PF00276">
    <property type="entry name" value="Ribosomal_L23"/>
    <property type="match status" value="1"/>
</dbReference>
<name>A0A507BWA1_9FUNG</name>
<dbReference type="STRING" id="1806994.A0A507BWA1"/>
<dbReference type="Proteomes" id="UP000319731">
    <property type="component" value="Unassembled WGS sequence"/>
</dbReference>
<comment type="caution">
    <text evidence="5">The sequence shown here is derived from an EMBL/GenBank/DDBJ whole genome shotgun (WGS) entry which is preliminary data.</text>
</comment>
<dbReference type="OrthoDB" id="275582at2759"/>
<dbReference type="GO" id="GO:0005762">
    <property type="term" value="C:mitochondrial large ribosomal subunit"/>
    <property type="evidence" value="ECO:0007669"/>
    <property type="project" value="TreeGrafter"/>
</dbReference>
<evidence type="ECO:0000313" key="5">
    <source>
        <dbReference type="EMBL" id="TPX31401.1"/>
    </source>
</evidence>
<evidence type="ECO:0000256" key="2">
    <source>
        <dbReference type="ARBA" id="ARBA00022980"/>
    </source>
</evidence>
<gene>
    <name evidence="5" type="ORF">SmJEL517_g05245</name>
</gene>
<dbReference type="PANTHER" id="PTHR12059">
    <property type="entry name" value="RIBOSOMAL PROTEIN L23-RELATED"/>
    <property type="match status" value="1"/>
</dbReference>
<dbReference type="RefSeq" id="XP_031022837.1">
    <property type="nucleotide sequence ID" value="XM_031171171.1"/>
</dbReference>
<protein>
    <recommendedName>
        <fullName evidence="4">Large ribosomal subunit protein uL23m</fullName>
    </recommendedName>
</protein>
<reference evidence="5 6" key="1">
    <citation type="journal article" date="2019" name="Sci. Rep.">
        <title>Comparative genomics of chytrid fungi reveal insights into the obligate biotrophic and pathogenic lifestyle of Synchytrium endobioticum.</title>
        <authorList>
            <person name="van de Vossenberg B.T.L.H."/>
            <person name="Warris S."/>
            <person name="Nguyen H.D.T."/>
            <person name="van Gent-Pelzer M.P.E."/>
            <person name="Joly D.L."/>
            <person name="van de Geest H.C."/>
            <person name="Bonants P.J.M."/>
            <person name="Smith D.S."/>
            <person name="Levesque C.A."/>
            <person name="van der Lee T.A.J."/>
        </authorList>
    </citation>
    <scope>NUCLEOTIDE SEQUENCE [LARGE SCALE GENOMIC DNA]</scope>
    <source>
        <strain evidence="5 6">JEL517</strain>
    </source>
</reference>
<dbReference type="InterPro" id="IPR012678">
    <property type="entry name" value="Ribosomal_uL23/eL15/eS24_sf"/>
</dbReference>
<keyword evidence="3" id="KW-0687">Ribonucleoprotein</keyword>
<proteinExistence type="inferred from homology"/>
<evidence type="ECO:0000256" key="1">
    <source>
        <dbReference type="ARBA" id="ARBA00006700"/>
    </source>
</evidence>
<comment type="similarity">
    <text evidence="1">Belongs to the universal ribosomal protein uL23 family.</text>
</comment>
<dbReference type="PANTHER" id="PTHR12059:SF5">
    <property type="entry name" value="LARGE RIBOSOMAL SUBUNIT PROTEIN UL23M"/>
    <property type="match status" value="1"/>
</dbReference>
<organism evidence="5 6">
    <name type="scientific">Synchytrium microbalum</name>
    <dbReference type="NCBI Taxonomy" id="1806994"/>
    <lineage>
        <taxon>Eukaryota</taxon>
        <taxon>Fungi</taxon>
        <taxon>Fungi incertae sedis</taxon>
        <taxon>Chytridiomycota</taxon>
        <taxon>Chytridiomycota incertae sedis</taxon>
        <taxon>Chytridiomycetes</taxon>
        <taxon>Synchytriales</taxon>
        <taxon>Synchytriaceae</taxon>
        <taxon>Synchytrium</taxon>
    </lineage>
</organism>
<dbReference type="InterPro" id="IPR012677">
    <property type="entry name" value="Nucleotide-bd_a/b_plait_sf"/>
</dbReference>
<dbReference type="GO" id="GO:0003735">
    <property type="term" value="F:structural constituent of ribosome"/>
    <property type="evidence" value="ECO:0007669"/>
    <property type="project" value="InterPro"/>
</dbReference>
<evidence type="ECO:0000313" key="6">
    <source>
        <dbReference type="Proteomes" id="UP000319731"/>
    </source>
</evidence>
<accession>A0A507BWA1</accession>
<dbReference type="GeneID" id="42006468"/>
<dbReference type="InterPro" id="IPR013025">
    <property type="entry name" value="Ribosomal_uL23-like"/>
</dbReference>
<dbReference type="SUPFAM" id="SSF54189">
    <property type="entry name" value="Ribosomal proteins S24e, L23 and L15e"/>
    <property type="match status" value="1"/>
</dbReference>
<dbReference type="Gene3D" id="3.30.70.330">
    <property type="match status" value="1"/>
</dbReference>
<evidence type="ECO:0000256" key="4">
    <source>
        <dbReference type="ARBA" id="ARBA00039977"/>
    </source>
</evidence>
<keyword evidence="6" id="KW-1185">Reference proteome</keyword>
<sequence length="200" mass="22932">MSIHSGQKLFFPNIVFRLVRSTLPPHQALFRIPRQVNKLDVKAYLKAIYDVEVTDVRTANYNSKMTTDIKNSSLNKRAAMVRTPAYKRAIVTMKQDFVFPAVPKVGENGVQPLPPANIRAYPARNRENFRLDFYKDFYTEMSNLSRRAEAIERGEEVAEPPKQKLGYLSAKRKRIVDGALKPLRDIVEERIAALPKKAKE</sequence>
<keyword evidence="2" id="KW-0689">Ribosomal protein</keyword>
<evidence type="ECO:0000256" key="3">
    <source>
        <dbReference type="ARBA" id="ARBA00023274"/>
    </source>
</evidence>
<dbReference type="GO" id="GO:0032543">
    <property type="term" value="P:mitochondrial translation"/>
    <property type="evidence" value="ECO:0007669"/>
    <property type="project" value="TreeGrafter"/>
</dbReference>